<dbReference type="EMBL" id="LR796920">
    <property type="protein sequence ID" value="CAB4174566.1"/>
    <property type="molecule type" value="Genomic_DNA"/>
</dbReference>
<dbReference type="InterPro" id="IPR002298">
    <property type="entry name" value="DNA_polymerase_A"/>
</dbReference>
<dbReference type="InterPro" id="IPR002562">
    <property type="entry name" value="3'-5'_exonuclease_dom"/>
</dbReference>
<gene>
    <name evidence="6" type="ORF">UFOVP1035_51</name>
    <name evidence="7" type="ORF">UFOVP1181_10</name>
    <name evidence="5" type="ORF">UFOVP965_55</name>
</gene>
<feature type="compositionally biased region" description="Basic and acidic residues" evidence="3">
    <location>
        <begin position="84"/>
        <end position="97"/>
    </location>
</feature>
<sequence length="667" mass="73643">MGSPLNIITTKEQLDEMVAYYLTQDAFAFDVETVGDNRGTPAVNEVSWISFATHGRGDVIPMGHPNGEFLSEVFPLTGQGLKRAEQGLPERELDRSRDKKKGVKTFSEPPTQLFPAEVFKALKPLMFNDSKLTIGHNLVFDLSSVAKYYGGEVPVGPYFDTLMASFLYDNKNKGKLGLDDCLSREFGYSMEKGIGHQVELYSFSDVAKYSYLDSKYTFLLWKTVAPKLTAADVEGVMDLEMDVLKALCSMKLTGAPIDTVQLQVLYDKLTIDIEAARSEVYRIAGQVFNINSNQEKQYILYGPKNEGCRGLRPSKLTGKGKKAAVENLSYLDYSVDAEALEAYKGKDELVGALIAYSELNKLLTTYVTPYLGGEVVKTSNGKTKIEIRESMLVNGRIYGDFVQWGAETGRFSSRNPNLQNIPAPEDPDKVPIEKQNGRAIRNLFIAPEGHKLVVADYSQIEPRVIAALSGDPTMLKNYRDGGDIYVLVGDSMGVNRKAGKVLVLSMAYGIGPDKIAKDIGCSVTEAKKLLNDFAAKFPAITRYKAKVIGLTRNKGYVTTILNRRRYIPDITSKVHSFRSSGERQAFNTRIQGSAADLMKLAMIRAHNSLPEGAKLILTVHDELVTLTPDDKVEATVEAIREAMEGITLLPIPLIADISVVTRWGDAK</sequence>
<dbReference type="EMBL" id="LR796984">
    <property type="protein sequence ID" value="CAB4179789.1"/>
    <property type="molecule type" value="Genomic_DNA"/>
</dbReference>
<evidence type="ECO:0000256" key="2">
    <source>
        <dbReference type="ARBA" id="ARBA00023109"/>
    </source>
</evidence>
<dbReference type="PRINTS" id="PR00868">
    <property type="entry name" value="DNAPOLI"/>
</dbReference>
<dbReference type="PANTHER" id="PTHR10133">
    <property type="entry name" value="DNA POLYMERASE I"/>
    <property type="match status" value="1"/>
</dbReference>
<dbReference type="InterPro" id="IPR036397">
    <property type="entry name" value="RNaseH_sf"/>
</dbReference>
<evidence type="ECO:0000256" key="3">
    <source>
        <dbReference type="SAM" id="MobiDB-lite"/>
    </source>
</evidence>
<dbReference type="InterPro" id="IPR001098">
    <property type="entry name" value="DNA-dir_DNA_pol_A_palm_dom"/>
</dbReference>
<feature type="domain" description="DNA-directed DNA polymerase family A palm" evidence="4">
    <location>
        <begin position="437"/>
        <end position="631"/>
    </location>
</feature>
<dbReference type="SUPFAM" id="SSF53098">
    <property type="entry name" value="Ribonuclease H-like"/>
    <property type="match status" value="1"/>
</dbReference>
<dbReference type="Gene3D" id="3.30.420.10">
    <property type="entry name" value="Ribonuclease H-like superfamily/Ribonuclease H"/>
    <property type="match status" value="1"/>
</dbReference>
<dbReference type="GO" id="GO:0003887">
    <property type="term" value="F:DNA-directed DNA polymerase activity"/>
    <property type="evidence" value="ECO:0007669"/>
    <property type="project" value="InterPro"/>
</dbReference>
<feature type="region of interest" description="Disordered" evidence="3">
    <location>
        <begin position="84"/>
        <end position="107"/>
    </location>
</feature>
<dbReference type="SMART" id="SM00482">
    <property type="entry name" value="POLAc"/>
    <property type="match status" value="1"/>
</dbReference>
<keyword evidence="7" id="KW-0378">Hydrolase</keyword>
<dbReference type="InterPro" id="IPR043502">
    <property type="entry name" value="DNA/RNA_pol_sf"/>
</dbReference>
<keyword evidence="7" id="KW-0269">Exonuclease</keyword>
<evidence type="ECO:0000313" key="7">
    <source>
        <dbReference type="EMBL" id="CAB4188321.1"/>
    </source>
</evidence>
<dbReference type="InterPro" id="IPR012337">
    <property type="entry name" value="RNaseH-like_sf"/>
</dbReference>
<accession>A0A6J5R424</accession>
<name>A0A6J5R424_9CAUD</name>
<dbReference type="Pfam" id="PF01612">
    <property type="entry name" value="DNA_pol_A_exo1"/>
    <property type="match status" value="1"/>
</dbReference>
<evidence type="ECO:0000313" key="6">
    <source>
        <dbReference type="EMBL" id="CAB4179789.1"/>
    </source>
</evidence>
<dbReference type="GO" id="GO:0006302">
    <property type="term" value="P:double-strand break repair"/>
    <property type="evidence" value="ECO:0007669"/>
    <property type="project" value="TreeGrafter"/>
</dbReference>
<dbReference type="SUPFAM" id="SSF56672">
    <property type="entry name" value="DNA/RNA polymerases"/>
    <property type="match status" value="1"/>
</dbReference>
<dbReference type="GO" id="GO:0006261">
    <property type="term" value="P:DNA-templated DNA replication"/>
    <property type="evidence" value="ECO:0007669"/>
    <property type="project" value="InterPro"/>
</dbReference>
<dbReference type="Gene3D" id="1.20.1060.10">
    <property type="entry name" value="Taq DNA Polymerase, Chain T, domain 4"/>
    <property type="match status" value="1"/>
</dbReference>
<keyword evidence="2" id="KW-1194">Viral DNA replication</keyword>
<dbReference type="GO" id="GO:0003677">
    <property type="term" value="F:DNA binding"/>
    <property type="evidence" value="ECO:0007669"/>
    <property type="project" value="InterPro"/>
</dbReference>
<keyword evidence="1" id="KW-0235">DNA replication</keyword>
<organism evidence="7">
    <name type="scientific">uncultured Caudovirales phage</name>
    <dbReference type="NCBI Taxonomy" id="2100421"/>
    <lineage>
        <taxon>Viruses</taxon>
        <taxon>Duplodnaviria</taxon>
        <taxon>Heunggongvirae</taxon>
        <taxon>Uroviricota</taxon>
        <taxon>Caudoviricetes</taxon>
        <taxon>Peduoviridae</taxon>
        <taxon>Maltschvirus</taxon>
        <taxon>Maltschvirus maltsch</taxon>
    </lineage>
</organism>
<keyword evidence="7" id="KW-0540">Nuclease</keyword>
<evidence type="ECO:0000256" key="1">
    <source>
        <dbReference type="ARBA" id="ARBA00022705"/>
    </source>
</evidence>
<dbReference type="Gene3D" id="3.30.70.370">
    <property type="match status" value="1"/>
</dbReference>
<evidence type="ECO:0000259" key="4">
    <source>
        <dbReference type="SMART" id="SM00482"/>
    </source>
</evidence>
<dbReference type="GO" id="GO:0039693">
    <property type="term" value="P:viral DNA genome replication"/>
    <property type="evidence" value="ECO:0007669"/>
    <property type="project" value="UniProtKB-KW"/>
</dbReference>
<reference evidence="7" key="1">
    <citation type="submission" date="2020-05" db="EMBL/GenBank/DDBJ databases">
        <authorList>
            <person name="Chiriac C."/>
            <person name="Salcher M."/>
            <person name="Ghai R."/>
            <person name="Kavagutti S V."/>
        </authorList>
    </citation>
    <scope>NUCLEOTIDE SEQUENCE</scope>
</reference>
<evidence type="ECO:0000313" key="5">
    <source>
        <dbReference type="EMBL" id="CAB4174566.1"/>
    </source>
</evidence>
<proteinExistence type="predicted"/>
<dbReference type="EMBL" id="LR797127">
    <property type="protein sequence ID" value="CAB4188321.1"/>
    <property type="molecule type" value="Genomic_DNA"/>
</dbReference>
<dbReference type="Gene3D" id="1.10.150.20">
    <property type="entry name" value="5' to 3' exonuclease, C-terminal subdomain"/>
    <property type="match status" value="1"/>
</dbReference>
<protein>
    <submittedName>
        <fullName evidence="7">PolA DNA polymerase I - 3'-5' exonuclease and polymerase domains</fullName>
    </submittedName>
</protein>
<dbReference type="GO" id="GO:0008408">
    <property type="term" value="F:3'-5' exonuclease activity"/>
    <property type="evidence" value="ECO:0007669"/>
    <property type="project" value="InterPro"/>
</dbReference>
<dbReference type="PANTHER" id="PTHR10133:SF27">
    <property type="entry name" value="DNA POLYMERASE NU"/>
    <property type="match status" value="1"/>
</dbReference>
<dbReference type="Pfam" id="PF00476">
    <property type="entry name" value="DNA_pol_A"/>
    <property type="match status" value="1"/>
</dbReference>